<sequence length="209" mass="23916">MLDDGLEAKSSYNIRTKHSQVNIQKNALEAVHLESLTGSLTRLELGQVMGGLFNCIGPRGVDLLNDQDEMYEIQTREKFDGQYHHLDEGDGSKVQEVKRELSKRELSQECIARPELESAVVDMAVWEKNVTKQTKSRFGHRSRVWELRHVFSDHLTIQSHKRISSSPTIIDMHPDLHIRNLERIPFSIRRFVAAAVGPTRTYIITKSVV</sequence>
<keyword evidence="2" id="KW-1185">Reference proteome</keyword>
<proteinExistence type="predicted"/>
<dbReference type="EMBL" id="JARKIF010000006">
    <property type="protein sequence ID" value="KAJ7636268.1"/>
    <property type="molecule type" value="Genomic_DNA"/>
</dbReference>
<comment type="caution">
    <text evidence="1">The sequence shown here is derived from an EMBL/GenBank/DDBJ whole genome shotgun (WGS) entry which is preliminary data.</text>
</comment>
<dbReference type="Proteomes" id="UP001221142">
    <property type="component" value="Unassembled WGS sequence"/>
</dbReference>
<reference evidence="1" key="1">
    <citation type="submission" date="2023-03" db="EMBL/GenBank/DDBJ databases">
        <title>Massive genome expansion in bonnet fungi (Mycena s.s.) driven by repeated elements and novel gene families across ecological guilds.</title>
        <authorList>
            <consortium name="Lawrence Berkeley National Laboratory"/>
            <person name="Harder C.B."/>
            <person name="Miyauchi S."/>
            <person name="Viragh M."/>
            <person name="Kuo A."/>
            <person name="Thoen E."/>
            <person name="Andreopoulos B."/>
            <person name="Lu D."/>
            <person name="Skrede I."/>
            <person name="Drula E."/>
            <person name="Henrissat B."/>
            <person name="Morin E."/>
            <person name="Kohler A."/>
            <person name="Barry K."/>
            <person name="LaButti K."/>
            <person name="Morin E."/>
            <person name="Salamov A."/>
            <person name="Lipzen A."/>
            <person name="Mereny Z."/>
            <person name="Hegedus B."/>
            <person name="Baldrian P."/>
            <person name="Stursova M."/>
            <person name="Weitz H."/>
            <person name="Taylor A."/>
            <person name="Grigoriev I.V."/>
            <person name="Nagy L.G."/>
            <person name="Martin F."/>
            <person name="Kauserud H."/>
        </authorList>
    </citation>
    <scope>NUCLEOTIDE SEQUENCE</scope>
    <source>
        <strain evidence="1">9284</strain>
    </source>
</reference>
<gene>
    <name evidence="1" type="ORF">FB45DRAFT_1137787</name>
</gene>
<evidence type="ECO:0000313" key="2">
    <source>
        <dbReference type="Proteomes" id="UP001221142"/>
    </source>
</evidence>
<protein>
    <submittedName>
        <fullName evidence="1">Uncharacterized protein</fullName>
    </submittedName>
</protein>
<accession>A0AAD7FPI5</accession>
<name>A0AAD7FPI5_9AGAR</name>
<organism evidence="1 2">
    <name type="scientific">Roridomyces roridus</name>
    <dbReference type="NCBI Taxonomy" id="1738132"/>
    <lineage>
        <taxon>Eukaryota</taxon>
        <taxon>Fungi</taxon>
        <taxon>Dikarya</taxon>
        <taxon>Basidiomycota</taxon>
        <taxon>Agaricomycotina</taxon>
        <taxon>Agaricomycetes</taxon>
        <taxon>Agaricomycetidae</taxon>
        <taxon>Agaricales</taxon>
        <taxon>Marasmiineae</taxon>
        <taxon>Mycenaceae</taxon>
        <taxon>Roridomyces</taxon>
    </lineage>
</organism>
<evidence type="ECO:0000313" key="1">
    <source>
        <dbReference type="EMBL" id="KAJ7636268.1"/>
    </source>
</evidence>
<dbReference type="AlphaFoldDB" id="A0AAD7FPI5"/>